<evidence type="ECO:0000256" key="13">
    <source>
        <dbReference type="SAM" id="MobiDB-lite"/>
    </source>
</evidence>
<dbReference type="PANTHER" id="PTHR21330:SF1">
    <property type="entry name" value="E3 SUMO-PROTEIN LIGASE NSE2"/>
    <property type="match status" value="1"/>
</dbReference>
<evidence type="ECO:0000256" key="12">
    <source>
        <dbReference type="ARBA" id="ARBA00032533"/>
    </source>
</evidence>
<keyword evidence="10" id="KW-0539">Nucleus</keyword>
<dbReference type="SUPFAM" id="SSF57850">
    <property type="entry name" value="RING/U-box"/>
    <property type="match status" value="1"/>
</dbReference>
<protein>
    <recommendedName>
        <fullName evidence="4">E3 SUMO-protein ligase NSE2</fullName>
    </recommendedName>
    <alternativeName>
        <fullName evidence="11">E3 SUMO-protein transferase NSE2</fullName>
    </alternativeName>
    <alternativeName>
        <fullName evidence="12">Non-structural maintenance of chromosomes element 2 homolog</fullName>
    </alternativeName>
</protein>
<name>A0A9N9SRL8_DIABA</name>
<dbReference type="Gene3D" id="3.30.40.10">
    <property type="entry name" value="Zinc/RING finger domain, C3HC4 (zinc finger)"/>
    <property type="match status" value="1"/>
</dbReference>
<feature type="domain" description="SP-RING-type" evidence="14">
    <location>
        <begin position="147"/>
        <end position="191"/>
    </location>
</feature>
<reference evidence="15" key="1">
    <citation type="submission" date="2022-01" db="EMBL/GenBank/DDBJ databases">
        <authorList>
            <person name="King R."/>
        </authorList>
    </citation>
    <scope>NUCLEOTIDE SEQUENCE</scope>
</reference>
<dbReference type="GO" id="GO:0000724">
    <property type="term" value="P:double-strand break repair via homologous recombination"/>
    <property type="evidence" value="ECO:0007669"/>
    <property type="project" value="InterPro"/>
</dbReference>
<dbReference type="EMBL" id="OU898277">
    <property type="protein sequence ID" value="CAG9830279.1"/>
    <property type="molecule type" value="Genomic_DNA"/>
</dbReference>
<dbReference type="GO" id="GO:0016925">
    <property type="term" value="P:protein sumoylation"/>
    <property type="evidence" value="ECO:0007669"/>
    <property type="project" value="TreeGrafter"/>
</dbReference>
<gene>
    <name evidence="15" type="ORF">DIABBA_LOCUS3997</name>
</gene>
<evidence type="ECO:0000256" key="10">
    <source>
        <dbReference type="ARBA" id="ARBA00023242"/>
    </source>
</evidence>
<evidence type="ECO:0000256" key="7">
    <source>
        <dbReference type="ARBA" id="ARBA00022771"/>
    </source>
</evidence>
<evidence type="ECO:0000256" key="4">
    <source>
        <dbReference type="ARBA" id="ARBA00020923"/>
    </source>
</evidence>
<dbReference type="Pfam" id="PF11789">
    <property type="entry name" value="zf-Nse"/>
    <property type="match status" value="1"/>
</dbReference>
<evidence type="ECO:0000256" key="11">
    <source>
        <dbReference type="ARBA" id="ARBA00031731"/>
    </source>
</evidence>
<keyword evidence="6" id="KW-0479">Metal-binding</keyword>
<comment type="similarity">
    <text evidence="3">Belongs to the NSE2 family.</text>
</comment>
<keyword evidence="8" id="KW-0833">Ubl conjugation pathway</keyword>
<keyword evidence="5" id="KW-0808">Transferase</keyword>
<keyword evidence="16" id="KW-1185">Reference proteome</keyword>
<comment type="subcellular location">
    <subcellularLocation>
        <location evidence="1">Nucleus</location>
    </subcellularLocation>
</comment>
<dbReference type="AlphaFoldDB" id="A0A9N9SRL8"/>
<dbReference type="CDD" id="cd16651">
    <property type="entry name" value="SPL-RING_NSE2"/>
    <property type="match status" value="1"/>
</dbReference>
<keyword evidence="7" id="KW-0863">Zinc-finger</keyword>
<dbReference type="Proteomes" id="UP001153709">
    <property type="component" value="Chromosome 2"/>
</dbReference>
<evidence type="ECO:0000256" key="2">
    <source>
        <dbReference type="ARBA" id="ARBA00004718"/>
    </source>
</evidence>
<accession>A0A9N9SRL8</accession>
<evidence type="ECO:0000256" key="8">
    <source>
        <dbReference type="ARBA" id="ARBA00022786"/>
    </source>
</evidence>
<dbReference type="PANTHER" id="PTHR21330">
    <property type="entry name" value="E3 SUMO-PROTEIN LIGASE NSE2"/>
    <property type="match status" value="1"/>
</dbReference>
<evidence type="ECO:0000256" key="1">
    <source>
        <dbReference type="ARBA" id="ARBA00004123"/>
    </source>
</evidence>
<evidence type="ECO:0000256" key="5">
    <source>
        <dbReference type="ARBA" id="ARBA00022679"/>
    </source>
</evidence>
<keyword evidence="9" id="KW-0862">Zinc</keyword>
<evidence type="ECO:0000256" key="3">
    <source>
        <dbReference type="ARBA" id="ARBA00008212"/>
    </source>
</evidence>
<organism evidence="15 16">
    <name type="scientific">Diabrotica balteata</name>
    <name type="common">Banded cucumber beetle</name>
    <dbReference type="NCBI Taxonomy" id="107213"/>
    <lineage>
        <taxon>Eukaryota</taxon>
        <taxon>Metazoa</taxon>
        <taxon>Ecdysozoa</taxon>
        <taxon>Arthropoda</taxon>
        <taxon>Hexapoda</taxon>
        <taxon>Insecta</taxon>
        <taxon>Pterygota</taxon>
        <taxon>Neoptera</taxon>
        <taxon>Endopterygota</taxon>
        <taxon>Coleoptera</taxon>
        <taxon>Polyphaga</taxon>
        <taxon>Cucujiformia</taxon>
        <taxon>Chrysomeloidea</taxon>
        <taxon>Chrysomelidae</taxon>
        <taxon>Galerucinae</taxon>
        <taxon>Diabroticina</taxon>
        <taxon>Diabroticites</taxon>
        <taxon>Diabrotica</taxon>
    </lineage>
</organism>
<evidence type="ECO:0000256" key="6">
    <source>
        <dbReference type="ARBA" id="ARBA00022723"/>
    </source>
</evidence>
<dbReference type="InterPro" id="IPR004181">
    <property type="entry name" value="Znf_MIZ"/>
</dbReference>
<dbReference type="InterPro" id="IPR013083">
    <property type="entry name" value="Znf_RING/FYVE/PHD"/>
</dbReference>
<evidence type="ECO:0000313" key="15">
    <source>
        <dbReference type="EMBL" id="CAG9830279.1"/>
    </source>
</evidence>
<proteinExistence type="inferred from homology"/>
<feature type="compositionally biased region" description="Acidic residues" evidence="13">
    <location>
        <begin position="220"/>
        <end position="230"/>
    </location>
</feature>
<dbReference type="InterPro" id="IPR026846">
    <property type="entry name" value="Nse2(Mms21)"/>
</dbReference>
<feature type="region of interest" description="Disordered" evidence="13">
    <location>
        <begin position="206"/>
        <end position="230"/>
    </location>
</feature>
<dbReference type="GO" id="GO:0008270">
    <property type="term" value="F:zinc ion binding"/>
    <property type="evidence" value="ECO:0007669"/>
    <property type="project" value="UniProtKB-KW"/>
</dbReference>
<dbReference type="GO" id="GO:0030915">
    <property type="term" value="C:Smc5-Smc6 complex"/>
    <property type="evidence" value="ECO:0007669"/>
    <property type="project" value="InterPro"/>
</dbReference>
<dbReference type="GO" id="GO:0061665">
    <property type="term" value="F:SUMO ligase activity"/>
    <property type="evidence" value="ECO:0007669"/>
    <property type="project" value="TreeGrafter"/>
</dbReference>
<comment type="pathway">
    <text evidence="2">Protein modification; protein sumoylation.</text>
</comment>
<evidence type="ECO:0000259" key="14">
    <source>
        <dbReference type="Pfam" id="PF11789"/>
    </source>
</evidence>
<evidence type="ECO:0000313" key="16">
    <source>
        <dbReference type="Proteomes" id="UP001153709"/>
    </source>
</evidence>
<sequence length="230" mass="26593">MSSMQKTEDTLEKVTKSLKLWKKLISDVCENDETKQNQLNILETHVKLYSELEHNFNTTDKAFQNLDEKLNSPEKIEDIESLYQDCIDNVTTGSSINHQNSRVWQTIFKGHSDVKEVQKRSKKLDDAQYDTIDESLLCSNVFVPPVDPISKTKVKNPFKSKKCGHIYEFDSIASYIRSQGKKAKCPHIGCSSEQLRMTDLVKDNELQSQISQYEESHVSEEEEEEEDDDY</sequence>
<dbReference type="OrthoDB" id="26899at2759"/>
<evidence type="ECO:0000256" key="9">
    <source>
        <dbReference type="ARBA" id="ARBA00022833"/>
    </source>
</evidence>
<dbReference type="GO" id="GO:0005634">
    <property type="term" value="C:nucleus"/>
    <property type="evidence" value="ECO:0007669"/>
    <property type="project" value="UniProtKB-SubCell"/>
</dbReference>